<dbReference type="EMBL" id="RXPE01000045">
    <property type="protein sequence ID" value="RTR22356.1"/>
    <property type="molecule type" value="Genomic_DNA"/>
</dbReference>
<comment type="caution">
    <text evidence="2">The sequence shown here is derived from an EMBL/GenBank/DDBJ whole genome shotgun (WGS) entry which is preliminary data.</text>
</comment>
<name>A0A3S0KCK7_9DEIO</name>
<keyword evidence="1" id="KW-0732">Signal</keyword>
<dbReference type="RefSeq" id="WP_126353396.1">
    <property type="nucleotide sequence ID" value="NZ_CP086380.1"/>
</dbReference>
<dbReference type="AlphaFoldDB" id="A0A3S0KCK7"/>
<keyword evidence="3" id="KW-1185">Reference proteome</keyword>
<evidence type="ECO:0000313" key="3">
    <source>
        <dbReference type="Proteomes" id="UP000277766"/>
    </source>
</evidence>
<protein>
    <submittedName>
        <fullName evidence="2">Uncharacterized protein</fullName>
    </submittedName>
</protein>
<proteinExistence type="predicted"/>
<sequence length="159" mass="17346">MNYKFTLPLSTLLLASGAVAQSNPTLLMSKASVNESGFCKRQGCEYLSTMSRDGVKLYDYGLARGTMSVRRRAATSQIFLAKVTTFTPTGNAQFSSTEKRILNDFLKSFIGTGWTASMEKACLQGSKNWNKVGRTPDGVKYSLSCDTRTALADITIKAI</sequence>
<feature type="signal peptide" evidence="1">
    <location>
        <begin position="1"/>
        <end position="20"/>
    </location>
</feature>
<organism evidence="2 3">
    <name type="scientific">Deinococcus radiophilus</name>
    <dbReference type="NCBI Taxonomy" id="32062"/>
    <lineage>
        <taxon>Bacteria</taxon>
        <taxon>Thermotogati</taxon>
        <taxon>Deinococcota</taxon>
        <taxon>Deinococci</taxon>
        <taxon>Deinococcales</taxon>
        <taxon>Deinococcaceae</taxon>
        <taxon>Deinococcus</taxon>
    </lineage>
</organism>
<gene>
    <name evidence="2" type="ORF">EJ104_12760</name>
</gene>
<dbReference type="Proteomes" id="UP000277766">
    <property type="component" value="Unassembled WGS sequence"/>
</dbReference>
<evidence type="ECO:0000313" key="2">
    <source>
        <dbReference type="EMBL" id="RTR22356.1"/>
    </source>
</evidence>
<feature type="chain" id="PRO_5018785852" evidence="1">
    <location>
        <begin position="21"/>
        <end position="159"/>
    </location>
</feature>
<accession>A0A3S0KCK7</accession>
<reference evidence="2 3" key="1">
    <citation type="submission" date="2018-12" db="EMBL/GenBank/DDBJ databases">
        <title>Deinococcus radiophilus ATCC 27603 genome sequencing and assembly.</title>
        <authorList>
            <person name="Maclea K.S."/>
            <person name="Maynard C.R."/>
        </authorList>
    </citation>
    <scope>NUCLEOTIDE SEQUENCE [LARGE SCALE GENOMIC DNA]</scope>
    <source>
        <strain evidence="2 3">ATCC 27603</strain>
    </source>
</reference>
<evidence type="ECO:0000256" key="1">
    <source>
        <dbReference type="SAM" id="SignalP"/>
    </source>
</evidence>